<keyword evidence="6 7" id="KW-0961">Cell wall biogenesis/degradation</keyword>
<comment type="similarity">
    <text evidence="7">Belongs to the transglycosylase MltG family.</text>
</comment>
<evidence type="ECO:0000313" key="10">
    <source>
        <dbReference type="Proteomes" id="UP001142292"/>
    </source>
</evidence>
<dbReference type="EC" id="4.2.2.29" evidence="7"/>
<name>A0ABQ5SZU3_9ACTN</name>
<comment type="caution">
    <text evidence="9">The sequence shown here is derived from an EMBL/GenBank/DDBJ whole genome shotgun (WGS) entry which is preliminary data.</text>
</comment>
<dbReference type="EMBL" id="BSEL01000007">
    <property type="protein sequence ID" value="GLJ69349.1"/>
    <property type="molecule type" value="Genomic_DNA"/>
</dbReference>
<dbReference type="NCBIfam" id="TIGR00247">
    <property type="entry name" value="endolytic transglycosylase MltG"/>
    <property type="match status" value="1"/>
</dbReference>
<reference evidence="9" key="2">
    <citation type="submission" date="2023-01" db="EMBL/GenBank/DDBJ databases">
        <authorList>
            <person name="Sun Q."/>
            <person name="Evtushenko L."/>
        </authorList>
    </citation>
    <scope>NUCLEOTIDE SEQUENCE</scope>
    <source>
        <strain evidence="9">VKM Ac-1246</strain>
    </source>
</reference>
<dbReference type="CDD" id="cd08010">
    <property type="entry name" value="MltG_like"/>
    <property type="match status" value="1"/>
</dbReference>
<evidence type="ECO:0000256" key="3">
    <source>
        <dbReference type="ARBA" id="ARBA00022989"/>
    </source>
</evidence>
<gene>
    <name evidence="7" type="primary">mltG</name>
    <name evidence="9" type="ORF">GCM10017579_33850</name>
</gene>
<dbReference type="Gene3D" id="3.30.1490.480">
    <property type="entry name" value="Endolytic murein transglycosylase"/>
    <property type="match status" value="1"/>
</dbReference>
<keyword evidence="4 7" id="KW-0472">Membrane</keyword>
<feature type="region of interest" description="Disordered" evidence="8">
    <location>
        <begin position="1"/>
        <end position="135"/>
    </location>
</feature>
<dbReference type="RefSeq" id="WP_229787126.1">
    <property type="nucleotide sequence ID" value="NZ_BMRK01000001.1"/>
</dbReference>
<feature type="compositionally biased region" description="Pro residues" evidence="8">
    <location>
        <begin position="82"/>
        <end position="93"/>
    </location>
</feature>
<evidence type="ECO:0000256" key="7">
    <source>
        <dbReference type="HAMAP-Rule" id="MF_02065"/>
    </source>
</evidence>
<comment type="function">
    <text evidence="7">Functions as a peptidoglycan terminase that cleaves nascent peptidoglycan strands endolytically to terminate their elongation.</text>
</comment>
<dbReference type="Proteomes" id="UP001142292">
    <property type="component" value="Unassembled WGS sequence"/>
</dbReference>
<evidence type="ECO:0000256" key="6">
    <source>
        <dbReference type="ARBA" id="ARBA00023316"/>
    </source>
</evidence>
<feature type="transmembrane region" description="Helical" evidence="7">
    <location>
        <begin position="140"/>
        <end position="160"/>
    </location>
</feature>
<dbReference type="PANTHER" id="PTHR30518">
    <property type="entry name" value="ENDOLYTIC MUREIN TRANSGLYCOSYLASE"/>
    <property type="match status" value="1"/>
</dbReference>
<keyword evidence="3 7" id="KW-1133">Transmembrane helix</keyword>
<dbReference type="InterPro" id="IPR003770">
    <property type="entry name" value="MLTG-like"/>
</dbReference>
<comment type="catalytic activity">
    <reaction evidence="7">
        <text>a peptidoglycan chain = a peptidoglycan chain with N-acetyl-1,6-anhydromuramyl-[peptide] at the reducing end + a peptidoglycan chain with N-acetylglucosamine at the non-reducing end.</text>
        <dbReference type="EC" id="4.2.2.29"/>
    </reaction>
</comment>
<sequence length="501" mass="53919">MSDRYYPQDPRDPRRQGQGAYGRDPRGGYPPRQQNPQGQPGQPGPQDPRDPRRARGSMPPQQSQMPPQPGQQAQPGRRPAPRPRPGAGTPPPGYGRQAPPQAPGGYAGPAYQQQPSFFENGPTDHDPYFDEEPPKRKRRFGGCLAVLVALVVVAGGFYVVGDRAIDYVKDMVAPPADYEGPGTEPVSFEVQQGDSVSAVGRNLKELGVVKSVDAFIDAANTEGLTVQVGFYPLKKQMKAADAVEVLANPDNIDTVNVTITEGSRAKAIYKVLAEKTKTKPAAFKKAAKDTEAIGLPDYAKGNVEGYLFPATYAFPPDATPTEMLAMMVDRWEQALGDNDIEAQAKKLKCGDGKACTPEQIMTVASLVEAEGRGDDMAKIARVIYNRVENPGTAGQAGFLQIDATVNYALGKSGSTELGGVNIQSVDSPYNTYTNKGLPPGPIGAPGDDAIQAALNPADGGWYYYVTVNLKTGETKFAKNYDQFLKFKAEYKDYCATESKSC</sequence>
<feature type="site" description="Important for catalytic activity" evidence="7">
    <location>
        <position position="370"/>
    </location>
</feature>
<proteinExistence type="inferred from homology"/>
<keyword evidence="1 7" id="KW-1003">Cell membrane</keyword>
<dbReference type="Pfam" id="PF02618">
    <property type="entry name" value="YceG"/>
    <property type="match status" value="1"/>
</dbReference>
<evidence type="ECO:0000256" key="4">
    <source>
        <dbReference type="ARBA" id="ARBA00023136"/>
    </source>
</evidence>
<keyword evidence="10" id="KW-1185">Reference proteome</keyword>
<protein>
    <recommendedName>
        <fullName evidence="7">Endolytic murein transglycosylase</fullName>
        <ecNumber evidence="7">4.2.2.29</ecNumber>
    </recommendedName>
    <alternativeName>
        <fullName evidence="7">Peptidoglycan lytic transglycosylase</fullName>
    </alternativeName>
    <alternativeName>
        <fullName evidence="7">Peptidoglycan polymerization terminase</fullName>
    </alternativeName>
</protein>
<evidence type="ECO:0000256" key="5">
    <source>
        <dbReference type="ARBA" id="ARBA00023239"/>
    </source>
</evidence>
<evidence type="ECO:0000313" key="9">
    <source>
        <dbReference type="EMBL" id="GLJ69349.1"/>
    </source>
</evidence>
<dbReference type="HAMAP" id="MF_02065">
    <property type="entry name" value="MltG"/>
    <property type="match status" value="1"/>
</dbReference>
<evidence type="ECO:0000256" key="8">
    <source>
        <dbReference type="SAM" id="MobiDB-lite"/>
    </source>
</evidence>
<comment type="subcellular location">
    <subcellularLocation>
        <location evidence="7">Cell membrane</location>
        <topology evidence="7">Single-pass membrane protein</topology>
    </subcellularLocation>
</comment>
<feature type="compositionally biased region" description="Low complexity" evidence="8">
    <location>
        <begin position="27"/>
        <end position="40"/>
    </location>
</feature>
<dbReference type="PANTHER" id="PTHR30518:SF2">
    <property type="entry name" value="ENDOLYTIC MUREIN TRANSGLYCOSYLASE"/>
    <property type="match status" value="1"/>
</dbReference>
<feature type="compositionally biased region" description="Basic and acidic residues" evidence="8">
    <location>
        <begin position="122"/>
        <end position="134"/>
    </location>
</feature>
<accession>A0ABQ5SZU3</accession>
<evidence type="ECO:0000256" key="1">
    <source>
        <dbReference type="ARBA" id="ARBA00022475"/>
    </source>
</evidence>
<evidence type="ECO:0000256" key="2">
    <source>
        <dbReference type="ARBA" id="ARBA00022692"/>
    </source>
</evidence>
<organism evidence="9 10">
    <name type="scientific">Nocardioides luteus</name>
    <dbReference type="NCBI Taxonomy" id="1844"/>
    <lineage>
        <taxon>Bacteria</taxon>
        <taxon>Bacillati</taxon>
        <taxon>Actinomycetota</taxon>
        <taxon>Actinomycetes</taxon>
        <taxon>Propionibacteriales</taxon>
        <taxon>Nocardioidaceae</taxon>
        <taxon>Nocardioides</taxon>
    </lineage>
</organism>
<reference evidence="9" key="1">
    <citation type="journal article" date="2014" name="Int. J. Syst. Evol. Microbiol.">
        <title>Complete genome of a new Firmicutes species belonging to the dominant human colonic microbiota ('Ruminococcus bicirculans') reveals two chromosomes and a selective capacity to utilize plant glucans.</title>
        <authorList>
            <consortium name="NISC Comparative Sequencing Program"/>
            <person name="Wegmann U."/>
            <person name="Louis P."/>
            <person name="Goesmann A."/>
            <person name="Henrissat B."/>
            <person name="Duncan S.H."/>
            <person name="Flint H.J."/>
        </authorList>
    </citation>
    <scope>NUCLEOTIDE SEQUENCE</scope>
    <source>
        <strain evidence="9">VKM Ac-1246</strain>
    </source>
</reference>
<keyword evidence="5 7" id="KW-0456">Lyase</keyword>
<feature type="compositionally biased region" description="Low complexity" evidence="8">
    <location>
        <begin position="56"/>
        <end position="77"/>
    </location>
</feature>
<keyword evidence="2 7" id="KW-0812">Transmembrane</keyword>